<name>A0A9J7BVL8_9BACT</name>
<reference evidence="7" key="1">
    <citation type="submission" date="2021-04" db="EMBL/GenBank/DDBJ databases">
        <title>Phylogenetic analysis of Acidobacteriaceae.</title>
        <authorList>
            <person name="Qiu L."/>
            <person name="Zhang Q."/>
        </authorList>
    </citation>
    <scope>NUCLEOTIDE SEQUENCE</scope>
    <source>
        <strain evidence="7">DSM 25168</strain>
    </source>
</reference>
<evidence type="ECO:0000313" key="8">
    <source>
        <dbReference type="Proteomes" id="UP001059380"/>
    </source>
</evidence>
<keyword evidence="3 4" id="KW-0408">Iron</keyword>
<dbReference type="EMBL" id="CP093313">
    <property type="protein sequence ID" value="UWZ86680.1"/>
    <property type="molecule type" value="Genomic_DNA"/>
</dbReference>
<evidence type="ECO:0000313" key="7">
    <source>
        <dbReference type="EMBL" id="UWZ86680.1"/>
    </source>
</evidence>
<sequence length="137" mass="14703">MNVRACFASLACMAMCAALAGCNEGKTTREVAVGQLGNSAHGQQLIQSYGCGACHMIPGVHGARGKVGPPLMFFSERSMIAGELPNTPSNLKHWIQHPREVEPKTAMPELGVTQDEANDIAAYLYTLRGREGTSWID</sequence>
<feature type="domain" description="Cytochrome c" evidence="6">
    <location>
        <begin position="37"/>
        <end position="128"/>
    </location>
</feature>
<dbReference type="GO" id="GO:0009055">
    <property type="term" value="F:electron transfer activity"/>
    <property type="evidence" value="ECO:0007669"/>
    <property type="project" value="InterPro"/>
</dbReference>
<evidence type="ECO:0000256" key="3">
    <source>
        <dbReference type="ARBA" id="ARBA00023004"/>
    </source>
</evidence>
<dbReference type="Pfam" id="PF00034">
    <property type="entry name" value="Cytochrom_C"/>
    <property type="match status" value="1"/>
</dbReference>
<dbReference type="Gene3D" id="1.10.760.10">
    <property type="entry name" value="Cytochrome c-like domain"/>
    <property type="match status" value="1"/>
</dbReference>
<keyword evidence="5" id="KW-0732">Signal</keyword>
<protein>
    <submittedName>
        <fullName evidence="7">C-type cytochrome</fullName>
    </submittedName>
</protein>
<dbReference type="KEGG" id="orp:MOP44_12210"/>
<dbReference type="InterPro" id="IPR009056">
    <property type="entry name" value="Cyt_c-like_dom"/>
</dbReference>
<organism evidence="7 8">
    <name type="scientific">Occallatibacter riparius</name>
    <dbReference type="NCBI Taxonomy" id="1002689"/>
    <lineage>
        <taxon>Bacteria</taxon>
        <taxon>Pseudomonadati</taxon>
        <taxon>Acidobacteriota</taxon>
        <taxon>Terriglobia</taxon>
        <taxon>Terriglobales</taxon>
        <taxon>Acidobacteriaceae</taxon>
        <taxon>Occallatibacter</taxon>
    </lineage>
</organism>
<dbReference type="PROSITE" id="PS51007">
    <property type="entry name" value="CYTC"/>
    <property type="match status" value="1"/>
</dbReference>
<dbReference type="SUPFAM" id="SSF46626">
    <property type="entry name" value="Cytochrome c"/>
    <property type="match status" value="1"/>
</dbReference>
<evidence type="ECO:0000256" key="4">
    <source>
        <dbReference type="PROSITE-ProRule" id="PRU00433"/>
    </source>
</evidence>
<keyword evidence="1 4" id="KW-0349">Heme</keyword>
<evidence type="ECO:0000259" key="6">
    <source>
        <dbReference type="PROSITE" id="PS51007"/>
    </source>
</evidence>
<dbReference type="AlphaFoldDB" id="A0A9J7BVL8"/>
<dbReference type="Proteomes" id="UP001059380">
    <property type="component" value="Chromosome"/>
</dbReference>
<accession>A0A9J7BVL8</accession>
<evidence type="ECO:0000256" key="2">
    <source>
        <dbReference type="ARBA" id="ARBA00022723"/>
    </source>
</evidence>
<keyword evidence="2 4" id="KW-0479">Metal-binding</keyword>
<evidence type="ECO:0000256" key="1">
    <source>
        <dbReference type="ARBA" id="ARBA00022617"/>
    </source>
</evidence>
<gene>
    <name evidence="7" type="ORF">MOP44_12210</name>
</gene>
<evidence type="ECO:0000256" key="5">
    <source>
        <dbReference type="SAM" id="SignalP"/>
    </source>
</evidence>
<dbReference type="GO" id="GO:0020037">
    <property type="term" value="F:heme binding"/>
    <property type="evidence" value="ECO:0007669"/>
    <property type="project" value="InterPro"/>
</dbReference>
<dbReference type="PROSITE" id="PS51257">
    <property type="entry name" value="PROKAR_LIPOPROTEIN"/>
    <property type="match status" value="1"/>
</dbReference>
<dbReference type="RefSeq" id="WP_260796317.1">
    <property type="nucleotide sequence ID" value="NZ_CP093313.1"/>
</dbReference>
<proteinExistence type="predicted"/>
<dbReference type="GO" id="GO:0046872">
    <property type="term" value="F:metal ion binding"/>
    <property type="evidence" value="ECO:0007669"/>
    <property type="project" value="UniProtKB-KW"/>
</dbReference>
<feature type="signal peptide" evidence="5">
    <location>
        <begin position="1"/>
        <end position="20"/>
    </location>
</feature>
<dbReference type="InterPro" id="IPR036909">
    <property type="entry name" value="Cyt_c-like_dom_sf"/>
</dbReference>
<feature type="chain" id="PRO_5039937390" evidence="5">
    <location>
        <begin position="21"/>
        <end position="137"/>
    </location>
</feature>
<keyword evidence="8" id="KW-1185">Reference proteome</keyword>